<accession>A0A6A6XLH0</accession>
<organism evidence="2 3">
    <name type="scientific">Melanomma pulvis-pyrius CBS 109.77</name>
    <dbReference type="NCBI Taxonomy" id="1314802"/>
    <lineage>
        <taxon>Eukaryota</taxon>
        <taxon>Fungi</taxon>
        <taxon>Dikarya</taxon>
        <taxon>Ascomycota</taxon>
        <taxon>Pezizomycotina</taxon>
        <taxon>Dothideomycetes</taxon>
        <taxon>Pleosporomycetidae</taxon>
        <taxon>Pleosporales</taxon>
        <taxon>Melanommataceae</taxon>
        <taxon>Melanomma</taxon>
    </lineage>
</organism>
<evidence type="ECO:0000256" key="1">
    <source>
        <dbReference type="SAM" id="MobiDB-lite"/>
    </source>
</evidence>
<dbReference type="OrthoDB" id="498611at2759"/>
<evidence type="ECO:0000313" key="2">
    <source>
        <dbReference type="EMBL" id="KAF2797380.1"/>
    </source>
</evidence>
<feature type="region of interest" description="Disordered" evidence="1">
    <location>
        <begin position="1"/>
        <end position="88"/>
    </location>
</feature>
<feature type="compositionally biased region" description="Basic residues" evidence="1">
    <location>
        <begin position="24"/>
        <end position="43"/>
    </location>
</feature>
<sequence length="142" mass="15684">MEESAGPSLTSSLIHHVPHQTLFKTHRVRRPSIHRRKRARVQPRPRSASMSRFSTQLDPSAGETGKAADISPAPAAGRPRRTTAQSDIQDTILHPGTVRINVQGAFIVIDEPVTPRSDDYEHDPKDIRLPNHTAVVSHIAVD</sequence>
<gene>
    <name evidence="2" type="ORF">K505DRAFT_334326</name>
</gene>
<dbReference type="Proteomes" id="UP000799757">
    <property type="component" value="Unassembled WGS sequence"/>
</dbReference>
<proteinExistence type="predicted"/>
<reference evidence="2" key="1">
    <citation type="journal article" date="2020" name="Stud. Mycol.">
        <title>101 Dothideomycetes genomes: a test case for predicting lifestyles and emergence of pathogens.</title>
        <authorList>
            <person name="Haridas S."/>
            <person name="Albert R."/>
            <person name="Binder M."/>
            <person name="Bloem J."/>
            <person name="Labutti K."/>
            <person name="Salamov A."/>
            <person name="Andreopoulos B."/>
            <person name="Baker S."/>
            <person name="Barry K."/>
            <person name="Bills G."/>
            <person name="Bluhm B."/>
            <person name="Cannon C."/>
            <person name="Castanera R."/>
            <person name="Culley D."/>
            <person name="Daum C."/>
            <person name="Ezra D."/>
            <person name="Gonzalez J."/>
            <person name="Henrissat B."/>
            <person name="Kuo A."/>
            <person name="Liang C."/>
            <person name="Lipzen A."/>
            <person name="Lutzoni F."/>
            <person name="Magnuson J."/>
            <person name="Mondo S."/>
            <person name="Nolan M."/>
            <person name="Ohm R."/>
            <person name="Pangilinan J."/>
            <person name="Park H.-J."/>
            <person name="Ramirez L."/>
            <person name="Alfaro M."/>
            <person name="Sun H."/>
            <person name="Tritt A."/>
            <person name="Yoshinaga Y."/>
            <person name="Zwiers L.-H."/>
            <person name="Turgeon B."/>
            <person name="Goodwin S."/>
            <person name="Spatafora J."/>
            <person name="Crous P."/>
            <person name="Grigoriev I."/>
        </authorList>
    </citation>
    <scope>NUCLEOTIDE SEQUENCE</scope>
    <source>
        <strain evidence="2">CBS 109.77</strain>
    </source>
</reference>
<dbReference type="EMBL" id="MU001807">
    <property type="protein sequence ID" value="KAF2797380.1"/>
    <property type="molecule type" value="Genomic_DNA"/>
</dbReference>
<protein>
    <submittedName>
        <fullName evidence="2">Uncharacterized protein</fullName>
    </submittedName>
</protein>
<feature type="non-terminal residue" evidence="2">
    <location>
        <position position="142"/>
    </location>
</feature>
<dbReference type="AlphaFoldDB" id="A0A6A6XLH0"/>
<keyword evidence="3" id="KW-1185">Reference proteome</keyword>
<name>A0A6A6XLH0_9PLEO</name>
<feature type="compositionally biased region" description="Polar residues" evidence="1">
    <location>
        <begin position="48"/>
        <end position="58"/>
    </location>
</feature>
<evidence type="ECO:0000313" key="3">
    <source>
        <dbReference type="Proteomes" id="UP000799757"/>
    </source>
</evidence>